<comment type="caution">
    <text evidence="1">The sequence shown here is derived from an EMBL/GenBank/DDBJ whole genome shotgun (WGS) entry which is preliminary data.</text>
</comment>
<protein>
    <submittedName>
        <fullName evidence="1">Uncharacterized protein</fullName>
    </submittedName>
</protein>
<dbReference type="KEGG" id="chig:CH63R_11244"/>
<sequence length="60" mass="6906">MCRRDPAGLDVRHAALNTAVGQEHPGIMVELIAELDSDWQELLSLWAVEEERLLFDRYLL</sequence>
<proteinExistence type="predicted"/>
<dbReference type="GeneID" id="28870325"/>
<accession>A0A1B7XXS7</accession>
<reference evidence="2" key="1">
    <citation type="journal article" date="2017" name="BMC Genomics">
        <title>Gapless genome assembly of Colletotrichum higginsianum reveals chromosome structure and association of transposable elements with secondary metabolite gene clusters.</title>
        <authorList>
            <person name="Dallery J.-F."/>
            <person name="Lapalu N."/>
            <person name="Zampounis A."/>
            <person name="Pigne S."/>
            <person name="Luyten I."/>
            <person name="Amselem J."/>
            <person name="Wittenberg A.H.J."/>
            <person name="Zhou S."/>
            <person name="de Queiroz M.V."/>
            <person name="Robin G.P."/>
            <person name="Auger A."/>
            <person name="Hainaut M."/>
            <person name="Henrissat B."/>
            <person name="Kim K.-T."/>
            <person name="Lee Y.-H."/>
            <person name="Lespinet O."/>
            <person name="Schwartz D.C."/>
            <person name="Thon M.R."/>
            <person name="O'Connell R.J."/>
        </authorList>
    </citation>
    <scope>NUCLEOTIDE SEQUENCE [LARGE SCALE GENOMIC DNA]</scope>
    <source>
        <strain evidence="2">IMI 349063</strain>
    </source>
</reference>
<keyword evidence="2" id="KW-1185">Reference proteome</keyword>
<dbReference type="AlphaFoldDB" id="A0A1B7XXS7"/>
<dbReference type="Proteomes" id="UP000092177">
    <property type="component" value="Chromosome 8"/>
</dbReference>
<evidence type="ECO:0000313" key="2">
    <source>
        <dbReference type="Proteomes" id="UP000092177"/>
    </source>
</evidence>
<dbReference type="EMBL" id="LTAN01000008">
    <property type="protein sequence ID" value="OBR04541.1"/>
    <property type="molecule type" value="Genomic_DNA"/>
</dbReference>
<evidence type="ECO:0000313" key="1">
    <source>
        <dbReference type="EMBL" id="OBR04541.1"/>
    </source>
</evidence>
<name>A0A1B7XXS7_COLHI</name>
<dbReference type="VEuPathDB" id="FungiDB:CH63R_11244"/>
<organism evidence="1 2">
    <name type="scientific">Colletotrichum higginsianum (strain IMI 349063)</name>
    <name type="common">Crucifer anthracnose fungus</name>
    <dbReference type="NCBI Taxonomy" id="759273"/>
    <lineage>
        <taxon>Eukaryota</taxon>
        <taxon>Fungi</taxon>
        <taxon>Dikarya</taxon>
        <taxon>Ascomycota</taxon>
        <taxon>Pezizomycotina</taxon>
        <taxon>Sordariomycetes</taxon>
        <taxon>Hypocreomycetidae</taxon>
        <taxon>Glomerellales</taxon>
        <taxon>Glomerellaceae</taxon>
        <taxon>Colletotrichum</taxon>
        <taxon>Colletotrichum destructivum species complex</taxon>
    </lineage>
</organism>
<dbReference type="RefSeq" id="XP_018153059.1">
    <property type="nucleotide sequence ID" value="XM_018306218.1"/>
</dbReference>
<gene>
    <name evidence="1" type="ORF">CH63R_11244</name>
</gene>